<sequence>MNHSSFERPTEHYDKRLSPIDEQICALLKQRKYISNNNPGFPPDESISNWAKKYELYEDYLKTLFGTMRMEEQLKPRIEPAGFRKHLPVLKSLEIDDRHYTVTFIRQYENASVLQLLIDWDGTNDPPIHLDRKFSRNHFELFLGEQYECRQESGGGSTGHYRYKFVVSPPLPDDISGLEFTFKEYSDVYGDKPTGLEISMQVE</sequence>
<dbReference type="Proteomes" id="UP000050668">
    <property type="component" value="Unassembled WGS sequence"/>
</dbReference>
<evidence type="ECO:0000313" key="1">
    <source>
        <dbReference type="EMBL" id="KOS68404.1"/>
    </source>
</evidence>
<organism evidence="1 2">
    <name type="scientific">Lysinibacillus contaminans</name>
    <dbReference type="NCBI Taxonomy" id="1293441"/>
    <lineage>
        <taxon>Bacteria</taxon>
        <taxon>Bacillati</taxon>
        <taxon>Bacillota</taxon>
        <taxon>Bacilli</taxon>
        <taxon>Bacillales</taxon>
        <taxon>Bacillaceae</taxon>
        <taxon>Lysinibacillus</taxon>
    </lineage>
</organism>
<reference evidence="2" key="1">
    <citation type="submission" date="2015-07" db="EMBL/GenBank/DDBJ databases">
        <title>Fjat-14205 dsm 2895.</title>
        <authorList>
            <person name="Liu B."/>
            <person name="Wang J."/>
            <person name="Zhu Y."/>
            <person name="Liu G."/>
            <person name="Chen Q."/>
            <person name="Chen Z."/>
            <person name="Lan J."/>
            <person name="Che J."/>
            <person name="Ge C."/>
            <person name="Shi H."/>
            <person name="Pan Z."/>
            <person name="Liu X."/>
        </authorList>
    </citation>
    <scope>NUCLEOTIDE SEQUENCE [LARGE SCALE GENOMIC DNA]</scope>
    <source>
        <strain evidence="2">DSM 25560</strain>
    </source>
</reference>
<name>A0ABR5K0M0_9BACI</name>
<gene>
    <name evidence="1" type="ORF">AEA09_07435</name>
</gene>
<protein>
    <submittedName>
        <fullName evidence="1">Uncharacterized protein</fullName>
    </submittedName>
</protein>
<dbReference type="EMBL" id="LGRV01000003">
    <property type="protein sequence ID" value="KOS68404.1"/>
    <property type="molecule type" value="Genomic_DNA"/>
</dbReference>
<dbReference type="RefSeq" id="WP_053583231.1">
    <property type="nucleotide sequence ID" value="NZ_LGRV01000003.1"/>
</dbReference>
<evidence type="ECO:0000313" key="2">
    <source>
        <dbReference type="Proteomes" id="UP000050668"/>
    </source>
</evidence>
<keyword evidence="2" id="KW-1185">Reference proteome</keyword>
<accession>A0ABR5K0M0</accession>
<proteinExistence type="predicted"/>
<comment type="caution">
    <text evidence="1">The sequence shown here is derived from an EMBL/GenBank/DDBJ whole genome shotgun (WGS) entry which is preliminary data.</text>
</comment>